<evidence type="ECO:0000259" key="8">
    <source>
        <dbReference type="PROSITE" id="PS51486"/>
    </source>
</evidence>
<comment type="subcellular location">
    <subcellularLocation>
        <location evidence="1">Nucleus</location>
    </subcellularLocation>
</comment>
<dbReference type="GO" id="GO:0003677">
    <property type="term" value="F:DNA binding"/>
    <property type="evidence" value="ECO:0007669"/>
    <property type="project" value="UniProtKB-KW"/>
</dbReference>
<dbReference type="PANTHER" id="PTHR15348">
    <property type="entry name" value="AT-RICH INTERACTIVE DOMAIN-CONTAINING PROTEIN ARID DOMAIN- CONTAINING PROTEIN DEAD RINGER PROTEIN B-CELL REGULATOR OF IGH TRANSCRIPTION BRIGHT"/>
    <property type="match status" value="1"/>
</dbReference>
<sequence>MYTRDRALLVSTVTPSDRYPEAYREPLQYQRVKPHQVLRERTFKGETPLDMEKPTAETENGGINGERDGPKVLGERERSTSNRSFGIVESRMAELDDIQRSMEETEDVNFEEQKYRPRKPIVYEDEDKIRDPPSFVAQSRIPKQESPSESEHSSYLNSSPNVDRISSHEWTFEEQFKQLYELGEEADRKVFLDDLFTFMQKRGTPVNRVPIMAKQTLDLYKLFRLVVDKGGLVEVINKKIWREIIKGLNLPASVTSAAFTLRTQYMKYLYPYECFKRKLSSPSELQSAIDGNRRDSRRTYGTFGTPPLDSGYSRGSPPSSMAYSSNHSPGLRPSPGPSPTGEDSHVSPGLHGNNGVSLLHSPGVVHRQSTDSVGKRSHSPDMDRRISASDSSPSSSPVKKFASGSERDLRPHHNLPWTHIKIQTPPKGFSLSSQGHYQEPTSPRSRETRQLPLTLLDQVSDNSLLVSVELNGVAYQGVLFARQGRQSSQSD</sequence>
<accession>A0A913YTQ3</accession>
<feature type="compositionally biased region" description="Basic and acidic residues" evidence="6">
    <location>
        <begin position="65"/>
        <end position="80"/>
    </location>
</feature>
<dbReference type="GO" id="GO:0006357">
    <property type="term" value="P:regulation of transcription by RNA polymerase II"/>
    <property type="evidence" value="ECO:0007669"/>
    <property type="project" value="InterPro"/>
</dbReference>
<keyword evidence="3" id="KW-0238">DNA-binding</keyword>
<feature type="compositionally biased region" description="Basic and acidic residues" evidence="6">
    <location>
        <begin position="378"/>
        <end position="387"/>
    </location>
</feature>
<keyword evidence="2" id="KW-0805">Transcription regulation</keyword>
<dbReference type="InterPro" id="IPR045147">
    <property type="entry name" value="ARI3A/B/C"/>
</dbReference>
<evidence type="ECO:0000259" key="7">
    <source>
        <dbReference type="PROSITE" id="PS51011"/>
    </source>
</evidence>
<dbReference type="OrthoDB" id="10044343at2759"/>
<evidence type="ECO:0000256" key="5">
    <source>
        <dbReference type="ARBA" id="ARBA00023242"/>
    </source>
</evidence>
<evidence type="ECO:0000256" key="2">
    <source>
        <dbReference type="ARBA" id="ARBA00023015"/>
    </source>
</evidence>
<dbReference type="RefSeq" id="XP_028518880.1">
    <property type="nucleotide sequence ID" value="XM_028663079.1"/>
</dbReference>
<dbReference type="FunFam" id="1.10.150.60:FF:000007">
    <property type="entry name" value="AT-rich interactive domain-containing protein 3C"/>
    <property type="match status" value="1"/>
</dbReference>
<feature type="compositionally biased region" description="Polar residues" evidence="6">
    <location>
        <begin position="316"/>
        <end position="327"/>
    </location>
</feature>
<keyword evidence="4" id="KW-0804">Transcription</keyword>
<evidence type="ECO:0000256" key="4">
    <source>
        <dbReference type="ARBA" id="ARBA00023163"/>
    </source>
</evidence>
<protein>
    <submittedName>
        <fullName evidence="9">Uncharacterized protein</fullName>
    </submittedName>
</protein>
<dbReference type="SMART" id="SM00501">
    <property type="entry name" value="BRIGHT"/>
    <property type="match status" value="1"/>
</dbReference>
<dbReference type="PROSITE" id="PS51011">
    <property type="entry name" value="ARID"/>
    <property type="match status" value="1"/>
</dbReference>
<dbReference type="Gene3D" id="1.10.150.60">
    <property type="entry name" value="ARID DNA-binding domain"/>
    <property type="match status" value="1"/>
</dbReference>
<dbReference type="GeneID" id="110251934"/>
<reference evidence="9" key="1">
    <citation type="submission" date="2022-11" db="UniProtKB">
        <authorList>
            <consortium name="EnsemblMetazoa"/>
        </authorList>
    </citation>
    <scope>IDENTIFICATION</scope>
</reference>
<dbReference type="CDD" id="cd16867">
    <property type="entry name" value="ARID_ARID3"/>
    <property type="match status" value="1"/>
</dbReference>
<feature type="region of interest" description="Disordered" evidence="6">
    <location>
        <begin position="40"/>
        <end position="84"/>
    </location>
</feature>
<feature type="domain" description="ARID" evidence="7">
    <location>
        <begin position="185"/>
        <end position="277"/>
    </location>
</feature>
<dbReference type="Pfam" id="PF01388">
    <property type="entry name" value="ARID"/>
    <property type="match status" value="1"/>
</dbReference>
<evidence type="ECO:0000256" key="3">
    <source>
        <dbReference type="ARBA" id="ARBA00023125"/>
    </source>
</evidence>
<dbReference type="EnsemblMetazoa" id="XM_028663079.1">
    <property type="protein sequence ID" value="XP_028518880.1"/>
    <property type="gene ID" value="LOC110251934"/>
</dbReference>
<name>A0A913YTQ3_EXADI</name>
<dbReference type="GO" id="GO:0005634">
    <property type="term" value="C:nucleus"/>
    <property type="evidence" value="ECO:0007669"/>
    <property type="project" value="UniProtKB-SubCell"/>
</dbReference>
<feature type="region of interest" description="Disordered" evidence="6">
    <location>
        <begin position="286"/>
        <end position="449"/>
    </location>
</feature>
<dbReference type="InterPro" id="IPR023334">
    <property type="entry name" value="REKLES_domain"/>
</dbReference>
<feature type="compositionally biased region" description="Low complexity" evidence="6">
    <location>
        <begin position="388"/>
        <end position="403"/>
    </location>
</feature>
<feature type="compositionally biased region" description="Polar residues" evidence="6">
    <location>
        <begin position="430"/>
        <end position="443"/>
    </location>
</feature>
<evidence type="ECO:0000313" key="9">
    <source>
        <dbReference type="EnsemblMetazoa" id="XP_028518880.1"/>
    </source>
</evidence>
<dbReference type="PANTHER" id="PTHR15348:SF0">
    <property type="entry name" value="PROTEIN DEAD RINGER"/>
    <property type="match status" value="1"/>
</dbReference>
<dbReference type="PROSITE" id="PS51486">
    <property type="entry name" value="REKLES"/>
    <property type="match status" value="1"/>
</dbReference>
<dbReference type="AlphaFoldDB" id="A0A913YTQ3"/>
<evidence type="ECO:0000256" key="1">
    <source>
        <dbReference type="ARBA" id="ARBA00004123"/>
    </source>
</evidence>
<feature type="region of interest" description="Disordered" evidence="6">
    <location>
        <begin position="119"/>
        <end position="161"/>
    </location>
</feature>
<dbReference type="InterPro" id="IPR036431">
    <property type="entry name" value="ARID_dom_sf"/>
</dbReference>
<dbReference type="Proteomes" id="UP000887567">
    <property type="component" value="Unplaced"/>
</dbReference>
<evidence type="ECO:0000313" key="10">
    <source>
        <dbReference type="Proteomes" id="UP000887567"/>
    </source>
</evidence>
<dbReference type="InterPro" id="IPR001606">
    <property type="entry name" value="ARID_dom"/>
</dbReference>
<organism evidence="9 10">
    <name type="scientific">Exaiptasia diaphana</name>
    <name type="common">Tropical sea anemone</name>
    <name type="synonym">Aiptasia pulchella</name>
    <dbReference type="NCBI Taxonomy" id="2652724"/>
    <lineage>
        <taxon>Eukaryota</taxon>
        <taxon>Metazoa</taxon>
        <taxon>Cnidaria</taxon>
        <taxon>Anthozoa</taxon>
        <taxon>Hexacorallia</taxon>
        <taxon>Actiniaria</taxon>
        <taxon>Aiptasiidae</taxon>
        <taxon>Exaiptasia</taxon>
    </lineage>
</organism>
<evidence type="ECO:0000256" key="6">
    <source>
        <dbReference type="SAM" id="MobiDB-lite"/>
    </source>
</evidence>
<feature type="domain" description="REKLES" evidence="8">
    <location>
        <begin position="382"/>
        <end position="486"/>
    </location>
</feature>
<proteinExistence type="predicted"/>
<dbReference type="SMART" id="SM01014">
    <property type="entry name" value="ARID"/>
    <property type="match status" value="1"/>
</dbReference>
<keyword evidence="5" id="KW-0539">Nucleus</keyword>
<keyword evidence="10" id="KW-1185">Reference proteome</keyword>
<dbReference type="SUPFAM" id="SSF46774">
    <property type="entry name" value="ARID-like"/>
    <property type="match status" value="1"/>
</dbReference>